<dbReference type="SMART" id="SM00937">
    <property type="entry name" value="PCRF"/>
    <property type="match status" value="1"/>
</dbReference>
<evidence type="ECO:0000256" key="1">
    <source>
        <dbReference type="ARBA" id="ARBA00010835"/>
    </source>
</evidence>
<dbReference type="Gene3D" id="3.30.160.20">
    <property type="match status" value="1"/>
</dbReference>
<comment type="PTM">
    <text evidence="4">Methylated by PrmC. Methylation increases the termination efficiency of RF2.</text>
</comment>
<protein>
    <recommendedName>
        <fullName evidence="4 5">Peptide chain release factor 2</fullName>
        <shortName evidence="4">RF-2</shortName>
    </recommendedName>
</protein>
<evidence type="ECO:0000256" key="3">
    <source>
        <dbReference type="ARBA" id="ARBA00022917"/>
    </source>
</evidence>
<dbReference type="Proteomes" id="UP001368618">
    <property type="component" value="Chromosome"/>
</dbReference>
<dbReference type="NCBIfam" id="TIGR00020">
    <property type="entry name" value="prfB"/>
    <property type="match status" value="1"/>
</dbReference>
<dbReference type="Pfam" id="PF03462">
    <property type="entry name" value="PCRF"/>
    <property type="match status" value="1"/>
</dbReference>
<accession>A0ABZ2GWD9</accession>
<feature type="modified residue" description="N5-methylglutamine" evidence="4">
    <location>
        <position position="252"/>
    </location>
</feature>
<keyword evidence="2 4" id="KW-0488">Methylation</keyword>
<comment type="similarity">
    <text evidence="1 4">Belongs to the prokaryotic/mitochondrial release factor family.</text>
</comment>
<dbReference type="RefSeq" id="WP_338516008.1">
    <property type="nucleotide sequence ID" value="NZ_CP135137.1"/>
</dbReference>
<keyword evidence="3 4" id="KW-0648">Protein biosynthesis</keyword>
<dbReference type="PANTHER" id="PTHR43116:SF3">
    <property type="entry name" value="CLASS I PEPTIDE CHAIN RELEASE FACTOR"/>
    <property type="match status" value="1"/>
</dbReference>
<dbReference type="Pfam" id="PF00472">
    <property type="entry name" value="RF-1"/>
    <property type="match status" value="1"/>
</dbReference>
<evidence type="ECO:0000256" key="5">
    <source>
        <dbReference type="NCBIfam" id="TIGR00020"/>
    </source>
</evidence>
<dbReference type="PANTHER" id="PTHR43116">
    <property type="entry name" value="PEPTIDE CHAIN RELEASE FACTOR 2"/>
    <property type="match status" value="1"/>
</dbReference>
<evidence type="ECO:0000313" key="7">
    <source>
        <dbReference type="EMBL" id="WWR11430.1"/>
    </source>
</evidence>
<dbReference type="InterPro" id="IPR004374">
    <property type="entry name" value="PrfB"/>
</dbReference>
<reference evidence="7" key="1">
    <citation type="submission" date="2023-09" db="EMBL/GenBank/DDBJ databases">
        <title>Genomes of two closely related lineages of the louse Polyplax serrata with different host specificities.</title>
        <authorList>
            <person name="Martinu J."/>
            <person name="Tarabai H."/>
            <person name="Stefka J."/>
            <person name="Hypsa V."/>
        </authorList>
    </citation>
    <scope>NUCLEOTIDE SEQUENCE [LARGE SCALE GENOMIC DNA]</scope>
    <source>
        <strain evidence="7">98ZLc_SE</strain>
    </source>
</reference>
<evidence type="ECO:0000256" key="4">
    <source>
        <dbReference type="HAMAP-Rule" id="MF_00094"/>
    </source>
</evidence>
<dbReference type="Gene3D" id="1.20.58.410">
    <property type="entry name" value="Release factor"/>
    <property type="match status" value="1"/>
</dbReference>
<dbReference type="Gene3D" id="3.30.70.1660">
    <property type="match status" value="1"/>
</dbReference>
<dbReference type="InterPro" id="IPR005139">
    <property type="entry name" value="PCRF"/>
</dbReference>
<feature type="domain" description="Prokaryotic-type class I peptide chain release factors" evidence="6">
    <location>
        <begin position="245"/>
        <end position="261"/>
    </location>
</feature>
<dbReference type="EMBL" id="CP135137">
    <property type="protein sequence ID" value="WWR11430.1"/>
    <property type="molecule type" value="Genomic_DNA"/>
</dbReference>
<gene>
    <name evidence="4 7" type="primary">prfB</name>
    <name evidence="7" type="ORF">RQL39_01905</name>
</gene>
<comment type="function">
    <text evidence="4">Peptide chain release factor 2 directs the termination of translation in response to the peptide chain termination codons UGA and UAA.</text>
</comment>
<dbReference type="HAMAP" id="MF_00094">
    <property type="entry name" value="Rel_fac_2"/>
    <property type="match status" value="1"/>
</dbReference>
<keyword evidence="8" id="KW-1185">Reference proteome</keyword>
<name>A0ABZ2GWD9_9GAMM</name>
<evidence type="ECO:0000256" key="2">
    <source>
        <dbReference type="ARBA" id="ARBA00022481"/>
    </source>
</evidence>
<keyword evidence="4" id="KW-0963">Cytoplasm</keyword>
<comment type="subcellular location">
    <subcellularLocation>
        <location evidence="4">Cytoplasm</location>
    </subcellularLocation>
</comment>
<sequence length="367" mass="42850">MINKKQVFLSISHLRNNILELKSIFNFNYKCKRLVYIKKKLESYNFIKDLLKIKYFRKEKIKLEEKIYEISKLSKYVDDIESIFDLACKEDNQDIIFDIQNEIKKINQKITEIEFKYIFSDKMDKKNAYMDIQSGSGGIDAQDWSNMLLRMYLRWADKHSFISELLECSFGEIAGIKSATIKFFGEYTYGLLKTETGIHRLVRKSPFDSSNRRHTSFSSVFVYPEIDDNINVMINFSDLRIDTYHSSGAGGQHVNCTNSAVRITHEPTGIVVQCQSHRSQHRNKAQAIKQLRAKLYEIEVRKKQVKKEVLNSNKLKISWGSQIRSYVLDKSQIKDLRTGIIVNDVQSVLYGDIDLFIKSNLRKNVSN</sequence>
<dbReference type="InterPro" id="IPR000352">
    <property type="entry name" value="Pep_chain_release_fac_I"/>
</dbReference>
<evidence type="ECO:0000259" key="6">
    <source>
        <dbReference type="PROSITE" id="PS00745"/>
    </source>
</evidence>
<evidence type="ECO:0000313" key="8">
    <source>
        <dbReference type="Proteomes" id="UP001368618"/>
    </source>
</evidence>
<organism evidence="7 8">
    <name type="scientific">Candidatus Legionella polyplacis</name>
    <dbReference type="NCBI Taxonomy" id="2005262"/>
    <lineage>
        <taxon>Bacteria</taxon>
        <taxon>Pseudomonadati</taxon>
        <taxon>Pseudomonadota</taxon>
        <taxon>Gammaproteobacteria</taxon>
        <taxon>Legionellales</taxon>
        <taxon>Legionellaceae</taxon>
        <taxon>Legionella</taxon>
    </lineage>
</organism>
<proteinExistence type="inferred from homology"/>
<dbReference type="InterPro" id="IPR045853">
    <property type="entry name" value="Pep_chain_release_fac_I_sf"/>
</dbReference>
<dbReference type="SUPFAM" id="SSF75620">
    <property type="entry name" value="Release factor"/>
    <property type="match status" value="1"/>
</dbReference>
<dbReference type="PROSITE" id="PS00745">
    <property type="entry name" value="RF_PROK_I"/>
    <property type="match status" value="1"/>
</dbReference>